<evidence type="ECO:0000256" key="2">
    <source>
        <dbReference type="ARBA" id="ARBA00022737"/>
    </source>
</evidence>
<dbReference type="AlphaFoldDB" id="A0AAP0X158"/>
<dbReference type="InterPro" id="IPR051114">
    <property type="entry name" value="Mito_RNA_Proc_CCM1"/>
</dbReference>
<proteinExistence type="inferred from homology"/>
<feature type="repeat" description="PPR" evidence="3">
    <location>
        <begin position="137"/>
        <end position="171"/>
    </location>
</feature>
<evidence type="ECO:0000313" key="5">
    <source>
        <dbReference type="Proteomes" id="UP001415857"/>
    </source>
</evidence>
<gene>
    <name evidence="4" type="ORF">L1049_024286</name>
</gene>
<comment type="similarity">
    <text evidence="1">Belongs to the PPR family. P subfamily.</text>
</comment>
<dbReference type="Proteomes" id="UP001415857">
    <property type="component" value="Unassembled WGS sequence"/>
</dbReference>
<evidence type="ECO:0008006" key="6">
    <source>
        <dbReference type="Google" id="ProtNLM"/>
    </source>
</evidence>
<dbReference type="PANTHER" id="PTHR47934:SF4">
    <property type="entry name" value="OS08G0191900 PROTEIN"/>
    <property type="match status" value="1"/>
</dbReference>
<organism evidence="4 5">
    <name type="scientific">Liquidambar formosana</name>
    <name type="common">Formosan gum</name>
    <dbReference type="NCBI Taxonomy" id="63359"/>
    <lineage>
        <taxon>Eukaryota</taxon>
        <taxon>Viridiplantae</taxon>
        <taxon>Streptophyta</taxon>
        <taxon>Embryophyta</taxon>
        <taxon>Tracheophyta</taxon>
        <taxon>Spermatophyta</taxon>
        <taxon>Magnoliopsida</taxon>
        <taxon>eudicotyledons</taxon>
        <taxon>Gunneridae</taxon>
        <taxon>Pentapetalae</taxon>
        <taxon>Saxifragales</taxon>
        <taxon>Altingiaceae</taxon>
        <taxon>Liquidambar</taxon>
    </lineage>
</organism>
<dbReference type="GO" id="GO:0003729">
    <property type="term" value="F:mRNA binding"/>
    <property type="evidence" value="ECO:0007669"/>
    <property type="project" value="TreeGrafter"/>
</dbReference>
<dbReference type="NCBIfam" id="TIGR00756">
    <property type="entry name" value="PPR"/>
    <property type="match status" value="2"/>
</dbReference>
<keyword evidence="2" id="KW-0677">Repeat</keyword>
<feature type="repeat" description="PPR" evidence="3">
    <location>
        <begin position="172"/>
        <end position="206"/>
    </location>
</feature>
<dbReference type="EMBL" id="JBBPBK010000005">
    <property type="protein sequence ID" value="KAK9285101.1"/>
    <property type="molecule type" value="Genomic_DNA"/>
</dbReference>
<keyword evidence="5" id="KW-1185">Reference proteome</keyword>
<dbReference type="GO" id="GO:0006396">
    <property type="term" value="P:RNA processing"/>
    <property type="evidence" value="ECO:0007669"/>
    <property type="project" value="TreeGrafter"/>
</dbReference>
<dbReference type="GO" id="GO:0009507">
    <property type="term" value="C:chloroplast"/>
    <property type="evidence" value="ECO:0007669"/>
    <property type="project" value="TreeGrafter"/>
</dbReference>
<name>A0AAP0X158_LIQFO</name>
<evidence type="ECO:0000256" key="1">
    <source>
        <dbReference type="ARBA" id="ARBA00007626"/>
    </source>
</evidence>
<dbReference type="Pfam" id="PF13041">
    <property type="entry name" value="PPR_2"/>
    <property type="match status" value="1"/>
</dbReference>
<evidence type="ECO:0000313" key="4">
    <source>
        <dbReference type="EMBL" id="KAK9285101.1"/>
    </source>
</evidence>
<comment type="caution">
    <text evidence="4">The sequence shown here is derived from an EMBL/GenBank/DDBJ whole genome shotgun (WGS) entry which is preliminary data.</text>
</comment>
<reference evidence="4 5" key="1">
    <citation type="journal article" date="2024" name="Plant J.">
        <title>Genome sequences and population genomics reveal climatic adaptation and genomic divergence between two closely related sweetgum species.</title>
        <authorList>
            <person name="Xu W.Q."/>
            <person name="Ren C.Q."/>
            <person name="Zhang X.Y."/>
            <person name="Comes H.P."/>
            <person name="Liu X.H."/>
            <person name="Li Y.G."/>
            <person name="Kettle C.J."/>
            <person name="Jalonen R."/>
            <person name="Gaisberger H."/>
            <person name="Ma Y.Z."/>
            <person name="Qiu Y.X."/>
        </authorList>
    </citation>
    <scope>NUCLEOTIDE SEQUENCE [LARGE SCALE GENOMIC DNA]</scope>
    <source>
        <strain evidence="4">Hangzhou</strain>
    </source>
</reference>
<dbReference type="InterPro" id="IPR002885">
    <property type="entry name" value="PPR_rpt"/>
</dbReference>
<dbReference type="Gene3D" id="1.25.40.10">
    <property type="entry name" value="Tetratricopeptide repeat domain"/>
    <property type="match status" value="1"/>
</dbReference>
<protein>
    <recommendedName>
        <fullName evidence="6">Pentatricopeptide repeat-containing protein</fullName>
    </recommendedName>
</protein>
<accession>A0AAP0X158</accession>
<evidence type="ECO:0000256" key="3">
    <source>
        <dbReference type="PROSITE-ProRule" id="PRU00708"/>
    </source>
</evidence>
<dbReference type="InterPro" id="IPR011990">
    <property type="entry name" value="TPR-like_helical_dom_sf"/>
</dbReference>
<dbReference type="Pfam" id="PF01535">
    <property type="entry name" value="PPR"/>
    <property type="match status" value="1"/>
</dbReference>
<sequence>MPQTLFLKPFLSAPYNHWSNRKALANSIDANIKIHGRMVVVSMGMLTPRKFMRKRKKVEVFKDAADEADQKNWRRLMKEIEEVGSAVSVLRSERTRDRPLPRDLILGTLVRFKQLKKWSLVSEILEWLRSQHWWDFNEMDFLMLITAYGKQGDFNRAERVLSYMNKKGYAPSVISHTALMEAYGRGGQYNKAEAIFRRMQSSGPEPSALTYQIILKMFVTTTAGRQV</sequence>
<dbReference type="PROSITE" id="PS51375">
    <property type="entry name" value="PPR"/>
    <property type="match status" value="2"/>
</dbReference>
<dbReference type="PANTHER" id="PTHR47934">
    <property type="entry name" value="PENTATRICOPEPTIDE REPEAT-CONTAINING PROTEIN PET309, MITOCHONDRIAL"/>
    <property type="match status" value="1"/>
</dbReference>